<dbReference type="GO" id="GO:0005787">
    <property type="term" value="C:signal peptidase complex"/>
    <property type="evidence" value="ECO:0007669"/>
    <property type="project" value="InterPro"/>
</dbReference>
<gene>
    <name evidence="11" type="ORF">CDCA_CDCA06G1983</name>
</gene>
<dbReference type="PANTHER" id="PTHR13202">
    <property type="entry name" value="MICROSOMAL SIGNAL PEPTIDASE 12 KDA SUBUNIT"/>
    <property type="match status" value="1"/>
</dbReference>
<evidence type="ECO:0000256" key="6">
    <source>
        <dbReference type="ARBA" id="ARBA00022989"/>
    </source>
</evidence>
<evidence type="ECO:0000313" key="11">
    <source>
        <dbReference type="EMBL" id="KAK4535958.1"/>
    </source>
</evidence>
<feature type="transmembrane region" description="Helical" evidence="9">
    <location>
        <begin position="40"/>
        <end position="58"/>
    </location>
</feature>
<keyword evidence="6 9" id="KW-1133">Transmembrane helix</keyword>
<comment type="caution">
    <text evidence="11">The sequence shown here is derived from an EMBL/GenBank/DDBJ whole genome shotgun (WGS) entry which is preliminary data.</text>
</comment>
<name>A0AAV9IV55_CYACA</name>
<protein>
    <recommendedName>
        <fullName evidence="3">Signal peptidase complex subunit 1</fullName>
    </recommendedName>
</protein>
<sequence>MDPRGQRLSEVLFVLCLLLGITLGVWRAASSDDVRQVLRWYMASAAAGLLLCVPDWPMYNRQALPWQPCQRVAAEKLEAVAAEIRLDPALKTD</sequence>
<accession>A0AAV9IV55</accession>
<dbReference type="PANTHER" id="PTHR13202:SF0">
    <property type="entry name" value="SIGNAL PEPTIDASE COMPLEX SUBUNIT 1"/>
    <property type="match status" value="1"/>
</dbReference>
<evidence type="ECO:0000313" key="12">
    <source>
        <dbReference type="Proteomes" id="UP001301350"/>
    </source>
</evidence>
<feature type="chain" id="PRO_5043877608" description="Signal peptidase complex subunit 1" evidence="10">
    <location>
        <begin position="25"/>
        <end position="93"/>
    </location>
</feature>
<keyword evidence="10" id="KW-0732">Signal</keyword>
<dbReference type="GO" id="GO:0006465">
    <property type="term" value="P:signal peptide processing"/>
    <property type="evidence" value="ECO:0007669"/>
    <property type="project" value="InterPro"/>
</dbReference>
<keyword evidence="4 9" id="KW-0812">Transmembrane</keyword>
<reference evidence="11 12" key="1">
    <citation type="submission" date="2022-07" db="EMBL/GenBank/DDBJ databases">
        <title>Genome-wide signatures of adaptation to extreme environments.</title>
        <authorList>
            <person name="Cho C.H."/>
            <person name="Yoon H.S."/>
        </authorList>
    </citation>
    <scope>NUCLEOTIDE SEQUENCE [LARGE SCALE GENOMIC DNA]</scope>
    <source>
        <strain evidence="11 12">DBV 063 E5</strain>
    </source>
</reference>
<comment type="function">
    <text evidence="8">Component of the signal peptidase complex (SPC) which catalyzes the cleavage of N-terminal signal sequences from nascent proteins as they are translocated into the lumen of the endoplasmic reticulum. Dispensable for SPC enzymatic activity.</text>
</comment>
<keyword evidence="7 9" id="KW-0472">Membrane</keyword>
<evidence type="ECO:0000256" key="9">
    <source>
        <dbReference type="SAM" id="Phobius"/>
    </source>
</evidence>
<evidence type="ECO:0000256" key="3">
    <source>
        <dbReference type="ARBA" id="ARBA00017059"/>
    </source>
</evidence>
<evidence type="ECO:0000256" key="8">
    <source>
        <dbReference type="ARBA" id="ARBA00045204"/>
    </source>
</evidence>
<keyword evidence="12" id="KW-1185">Reference proteome</keyword>
<evidence type="ECO:0000256" key="5">
    <source>
        <dbReference type="ARBA" id="ARBA00022824"/>
    </source>
</evidence>
<keyword evidence="5" id="KW-0256">Endoplasmic reticulum</keyword>
<organism evidence="11 12">
    <name type="scientific">Cyanidium caldarium</name>
    <name type="common">Red alga</name>
    <dbReference type="NCBI Taxonomy" id="2771"/>
    <lineage>
        <taxon>Eukaryota</taxon>
        <taxon>Rhodophyta</taxon>
        <taxon>Bangiophyceae</taxon>
        <taxon>Cyanidiales</taxon>
        <taxon>Cyanidiaceae</taxon>
        <taxon>Cyanidium</taxon>
    </lineage>
</organism>
<evidence type="ECO:0000256" key="4">
    <source>
        <dbReference type="ARBA" id="ARBA00022692"/>
    </source>
</evidence>
<dbReference type="GO" id="GO:0045047">
    <property type="term" value="P:protein targeting to ER"/>
    <property type="evidence" value="ECO:0007669"/>
    <property type="project" value="TreeGrafter"/>
</dbReference>
<feature type="signal peptide" evidence="10">
    <location>
        <begin position="1"/>
        <end position="24"/>
    </location>
</feature>
<dbReference type="Pfam" id="PF06645">
    <property type="entry name" value="SPC12"/>
    <property type="match status" value="1"/>
</dbReference>
<dbReference type="EMBL" id="JANCYW010000006">
    <property type="protein sequence ID" value="KAK4535958.1"/>
    <property type="molecule type" value="Genomic_DNA"/>
</dbReference>
<proteinExistence type="inferred from homology"/>
<evidence type="ECO:0000256" key="10">
    <source>
        <dbReference type="SAM" id="SignalP"/>
    </source>
</evidence>
<dbReference type="InterPro" id="IPR009542">
    <property type="entry name" value="Spc1/SPCS1"/>
</dbReference>
<dbReference type="AlphaFoldDB" id="A0AAV9IV55"/>
<dbReference type="Proteomes" id="UP001301350">
    <property type="component" value="Unassembled WGS sequence"/>
</dbReference>
<evidence type="ECO:0000256" key="2">
    <source>
        <dbReference type="ARBA" id="ARBA00005245"/>
    </source>
</evidence>
<comment type="similarity">
    <text evidence="2">Belongs to the SPCS1 family.</text>
</comment>
<evidence type="ECO:0000256" key="7">
    <source>
        <dbReference type="ARBA" id="ARBA00023136"/>
    </source>
</evidence>
<comment type="subcellular location">
    <subcellularLocation>
        <location evidence="1">Endoplasmic reticulum membrane</location>
        <topology evidence="1">Multi-pass membrane protein</topology>
    </subcellularLocation>
</comment>
<evidence type="ECO:0000256" key="1">
    <source>
        <dbReference type="ARBA" id="ARBA00004477"/>
    </source>
</evidence>